<dbReference type="InterPro" id="IPR053888">
    <property type="entry name" value="MRM3-like_sub_bind"/>
</dbReference>
<dbReference type="Pfam" id="PF22435">
    <property type="entry name" value="MRM3-like_sub_bind"/>
    <property type="match status" value="1"/>
</dbReference>
<dbReference type="GO" id="GO:0003723">
    <property type="term" value="F:RNA binding"/>
    <property type="evidence" value="ECO:0007669"/>
    <property type="project" value="InterPro"/>
</dbReference>
<accession>A0A2U3KU19</accession>
<organism evidence="5 6">
    <name type="scientific">Candidatus Sulfotelmatobacter kueseliae</name>
    <dbReference type="NCBI Taxonomy" id="2042962"/>
    <lineage>
        <taxon>Bacteria</taxon>
        <taxon>Pseudomonadati</taxon>
        <taxon>Acidobacteriota</taxon>
        <taxon>Terriglobia</taxon>
        <taxon>Terriglobales</taxon>
        <taxon>Candidatus Korobacteraceae</taxon>
        <taxon>Candidatus Sulfotelmatobacter</taxon>
    </lineage>
</organism>
<evidence type="ECO:0000256" key="1">
    <source>
        <dbReference type="ARBA" id="ARBA00007228"/>
    </source>
</evidence>
<dbReference type="GO" id="GO:0006396">
    <property type="term" value="P:RNA processing"/>
    <property type="evidence" value="ECO:0007669"/>
    <property type="project" value="InterPro"/>
</dbReference>
<dbReference type="SUPFAM" id="SSF75217">
    <property type="entry name" value="alpha/beta knot"/>
    <property type="match status" value="1"/>
</dbReference>
<dbReference type="Proteomes" id="UP000238701">
    <property type="component" value="Unassembled WGS sequence"/>
</dbReference>
<sequence>MIPTSEPKPPSQSRLRQIDGRHNPALKTLRNAFAHAELTEDGCCAIEGVRIVEEAIRSGLRFRAVFFRRSAENQAERILPQIGAHVETLLLPDRLFDAAVPSETPQGVAALVRLKQFSLADVLERVPVGPIVVVAGLQDPGNLGTILRSAEAFGCAGVVLGEGTVSPFNTKVIRASAGSAFRLPVVVAKNAGGIEAISAKFHTHGVRMIATSSHKGTPIDQAKLAPPAAVFIGSEGSGVPRSLLAQVDETIAIPHSLHVESLNAGVAASIVLYEAARQRHSQA</sequence>
<dbReference type="SUPFAM" id="SSF55315">
    <property type="entry name" value="L30e-like"/>
    <property type="match status" value="1"/>
</dbReference>
<dbReference type="Gene3D" id="3.30.1330.30">
    <property type="match status" value="1"/>
</dbReference>
<dbReference type="GO" id="GO:0032259">
    <property type="term" value="P:methylation"/>
    <property type="evidence" value="ECO:0007669"/>
    <property type="project" value="UniProtKB-KW"/>
</dbReference>
<evidence type="ECO:0000256" key="3">
    <source>
        <dbReference type="ARBA" id="ARBA00022679"/>
    </source>
</evidence>
<dbReference type="PANTHER" id="PTHR43191">
    <property type="entry name" value="RRNA METHYLTRANSFERASE 3"/>
    <property type="match status" value="1"/>
</dbReference>
<protein>
    <submittedName>
        <fullName evidence="5">tRNA/rRNA methyltransferase (SpoU)</fullName>
    </submittedName>
</protein>
<dbReference type="InterPro" id="IPR051259">
    <property type="entry name" value="rRNA_Methyltransferase"/>
</dbReference>
<dbReference type="GO" id="GO:0005737">
    <property type="term" value="C:cytoplasm"/>
    <property type="evidence" value="ECO:0007669"/>
    <property type="project" value="UniProtKB-ARBA"/>
</dbReference>
<evidence type="ECO:0000256" key="2">
    <source>
        <dbReference type="ARBA" id="ARBA00022603"/>
    </source>
</evidence>
<dbReference type="EMBL" id="OMOD01000142">
    <property type="protein sequence ID" value="SPF43142.1"/>
    <property type="molecule type" value="Genomic_DNA"/>
</dbReference>
<dbReference type="SMART" id="SM00967">
    <property type="entry name" value="SpoU_sub_bind"/>
    <property type="match status" value="1"/>
</dbReference>
<evidence type="ECO:0000313" key="5">
    <source>
        <dbReference type="EMBL" id="SPF43142.1"/>
    </source>
</evidence>
<dbReference type="GO" id="GO:0008173">
    <property type="term" value="F:RNA methyltransferase activity"/>
    <property type="evidence" value="ECO:0007669"/>
    <property type="project" value="InterPro"/>
</dbReference>
<dbReference type="InterPro" id="IPR029026">
    <property type="entry name" value="tRNA_m1G_MTases_N"/>
</dbReference>
<dbReference type="OrthoDB" id="9794400at2"/>
<feature type="domain" description="RNA 2-O ribose methyltransferase substrate binding" evidence="4">
    <location>
        <begin position="45"/>
        <end position="118"/>
    </location>
</feature>
<evidence type="ECO:0000259" key="4">
    <source>
        <dbReference type="SMART" id="SM00967"/>
    </source>
</evidence>
<reference evidence="6" key="1">
    <citation type="submission" date="2018-02" db="EMBL/GenBank/DDBJ databases">
        <authorList>
            <person name="Hausmann B."/>
        </authorList>
    </citation>
    <scope>NUCLEOTIDE SEQUENCE [LARGE SCALE GENOMIC DNA]</scope>
    <source>
        <strain evidence="6">Peat soil MAG SbA1</strain>
    </source>
</reference>
<dbReference type="InterPro" id="IPR029028">
    <property type="entry name" value="Alpha/beta_knot_MTases"/>
</dbReference>
<dbReference type="PANTHER" id="PTHR43191:SF2">
    <property type="entry name" value="RRNA METHYLTRANSFERASE 3, MITOCHONDRIAL"/>
    <property type="match status" value="1"/>
</dbReference>
<name>A0A2U3KU19_9BACT</name>
<dbReference type="InterPro" id="IPR013123">
    <property type="entry name" value="SpoU_subst-bd"/>
</dbReference>
<dbReference type="Gene3D" id="3.40.1280.10">
    <property type="match status" value="1"/>
</dbReference>
<dbReference type="InterPro" id="IPR029064">
    <property type="entry name" value="Ribosomal_eL30-like_sf"/>
</dbReference>
<keyword evidence="2 5" id="KW-0489">Methyltransferase</keyword>
<keyword evidence="3 5" id="KW-0808">Transferase</keyword>
<dbReference type="AlphaFoldDB" id="A0A2U3KU19"/>
<dbReference type="CDD" id="cd18095">
    <property type="entry name" value="SpoU-like_rRNA-MTase"/>
    <property type="match status" value="1"/>
</dbReference>
<evidence type="ECO:0000313" key="6">
    <source>
        <dbReference type="Proteomes" id="UP000238701"/>
    </source>
</evidence>
<dbReference type="InterPro" id="IPR001537">
    <property type="entry name" value="SpoU_MeTrfase"/>
</dbReference>
<proteinExistence type="inferred from homology"/>
<gene>
    <name evidence="5" type="ORF">SBA1_480012</name>
</gene>
<dbReference type="Pfam" id="PF00588">
    <property type="entry name" value="SpoU_methylase"/>
    <property type="match status" value="1"/>
</dbReference>
<comment type="similarity">
    <text evidence="1">Belongs to the class IV-like SAM-binding methyltransferase superfamily. RNA methyltransferase TrmH family.</text>
</comment>